<protein>
    <submittedName>
        <fullName evidence="2">Uncharacterized protein</fullName>
    </submittedName>
</protein>
<keyword evidence="1" id="KW-1185">Reference proteome</keyword>
<accession>A0A914R9Z9</accession>
<sequence>MTMINEWLTERLQQSLSPYQLTCLLFIVKKIYSDFELHGIDDERINSKTYQSITSTSNHALIGNATQAVSNMGSMVEGAGAKVFALFK</sequence>
<dbReference type="GO" id="GO:1990504">
    <property type="term" value="P:dense core granule exocytosis"/>
    <property type="evidence" value="ECO:0007669"/>
    <property type="project" value="InterPro"/>
</dbReference>
<organism evidence="1 2">
    <name type="scientific">Parascaris equorum</name>
    <name type="common">Equine roundworm</name>
    <dbReference type="NCBI Taxonomy" id="6256"/>
    <lineage>
        <taxon>Eukaryota</taxon>
        <taxon>Metazoa</taxon>
        <taxon>Ecdysozoa</taxon>
        <taxon>Nematoda</taxon>
        <taxon>Chromadorea</taxon>
        <taxon>Rhabditida</taxon>
        <taxon>Spirurina</taxon>
        <taxon>Ascaridomorpha</taxon>
        <taxon>Ascaridoidea</taxon>
        <taxon>Ascarididae</taxon>
        <taxon>Parascaris</taxon>
    </lineage>
</organism>
<dbReference type="WBParaSite" id="PEQ_0000309901-mRNA-1">
    <property type="protein sequence ID" value="PEQ_0000309901-mRNA-1"/>
    <property type="gene ID" value="PEQ_0000309901"/>
</dbReference>
<proteinExistence type="predicted"/>
<name>A0A914R9Z9_PAREQ</name>
<evidence type="ECO:0000313" key="1">
    <source>
        <dbReference type="Proteomes" id="UP000887564"/>
    </source>
</evidence>
<dbReference type="PANTHER" id="PTHR12166:SF8">
    <property type="entry name" value="CALCIUM-DEPENDENT SECRETION ACTIVATOR"/>
    <property type="match status" value="1"/>
</dbReference>
<dbReference type="GO" id="GO:0016079">
    <property type="term" value="P:synaptic vesicle exocytosis"/>
    <property type="evidence" value="ECO:0007669"/>
    <property type="project" value="InterPro"/>
</dbReference>
<dbReference type="AlphaFoldDB" id="A0A914R9Z9"/>
<reference evidence="2" key="1">
    <citation type="submission" date="2022-11" db="UniProtKB">
        <authorList>
            <consortium name="WormBaseParasite"/>
        </authorList>
    </citation>
    <scope>IDENTIFICATION</scope>
</reference>
<dbReference type="Proteomes" id="UP000887564">
    <property type="component" value="Unplaced"/>
</dbReference>
<dbReference type="InterPro" id="IPR033227">
    <property type="entry name" value="CAPS"/>
</dbReference>
<dbReference type="GO" id="GO:0098793">
    <property type="term" value="C:presynapse"/>
    <property type="evidence" value="ECO:0007669"/>
    <property type="project" value="GOC"/>
</dbReference>
<evidence type="ECO:0000313" key="2">
    <source>
        <dbReference type="WBParaSite" id="PEQ_0000309901-mRNA-1"/>
    </source>
</evidence>
<dbReference type="PANTHER" id="PTHR12166">
    <property type="entry name" value="CALCIUM-DEPENDENT SECRETION ACTIVATOR"/>
    <property type="match status" value="1"/>
</dbReference>